<proteinExistence type="inferred from homology"/>
<evidence type="ECO:0000259" key="5">
    <source>
        <dbReference type="PROSITE" id="PS51186"/>
    </source>
</evidence>
<comment type="catalytic activity">
    <reaction evidence="4">
        <text>1D-myo-inositol 2-(L-cysteinylamino)-2-deoxy-alpha-D-glucopyranoside + acetyl-CoA = mycothiol + CoA + H(+)</text>
        <dbReference type="Rhea" id="RHEA:26172"/>
        <dbReference type="ChEBI" id="CHEBI:15378"/>
        <dbReference type="ChEBI" id="CHEBI:16768"/>
        <dbReference type="ChEBI" id="CHEBI:57287"/>
        <dbReference type="ChEBI" id="CHEBI:57288"/>
        <dbReference type="ChEBI" id="CHEBI:58887"/>
        <dbReference type="EC" id="2.3.1.189"/>
    </reaction>
</comment>
<dbReference type="EMBL" id="QTUC01000001">
    <property type="protein sequence ID" value="REF36138.1"/>
    <property type="molecule type" value="Genomic_DNA"/>
</dbReference>
<dbReference type="PANTHER" id="PTHR43877:SF2">
    <property type="entry name" value="AMINOALKYLPHOSPHONATE N-ACETYLTRANSFERASE-RELATED"/>
    <property type="match status" value="1"/>
</dbReference>
<keyword evidence="1 4" id="KW-0808">Transferase</keyword>
<evidence type="ECO:0000256" key="4">
    <source>
        <dbReference type="HAMAP-Rule" id="MF_01698"/>
    </source>
</evidence>
<dbReference type="RefSeq" id="WP_115849818.1">
    <property type="nucleotide sequence ID" value="NZ_QTUC01000001.1"/>
</dbReference>
<dbReference type="Pfam" id="PF00583">
    <property type="entry name" value="Acetyltransf_1"/>
    <property type="match status" value="1"/>
</dbReference>
<evidence type="ECO:0000256" key="3">
    <source>
        <dbReference type="ARBA" id="ARBA00023315"/>
    </source>
</evidence>
<comment type="caution">
    <text evidence="4">Lacks conserved residue(s) required for the propagation of feature annotation.</text>
</comment>
<dbReference type="Pfam" id="PF13508">
    <property type="entry name" value="Acetyltransf_7"/>
    <property type="match status" value="1"/>
</dbReference>
<name>A0A3D9V344_THECX</name>
<dbReference type="PIRSF" id="PIRSF021524">
    <property type="entry name" value="MSH_acetyltransferase"/>
    <property type="match status" value="1"/>
</dbReference>
<feature type="binding site" evidence="4">
    <location>
        <position position="38"/>
    </location>
    <ligand>
        <name>1D-myo-inositol 2-(L-cysteinylamino)-2-deoxy-alpha-D-glucopyranoside</name>
        <dbReference type="ChEBI" id="CHEBI:58887"/>
    </ligand>
</feature>
<dbReference type="EC" id="2.3.1.189" evidence="4"/>
<evidence type="ECO:0000256" key="2">
    <source>
        <dbReference type="ARBA" id="ARBA00022737"/>
    </source>
</evidence>
<dbReference type="NCBIfam" id="TIGR03448">
    <property type="entry name" value="mycothiol_MshD"/>
    <property type="match status" value="1"/>
</dbReference>
<dbReference type="PANTHER" id="PTHR43877">
    <property type="entry name" value="AMINOALKYLPHOSPHONATE N-ACETYLTRANSFERASE-RELATED-RELATED"/>
    <property type="match status" value="1"/>
</dbReference>
<comment type="subunit">
    <text evidence="4">Monomer.</text>
</comment>
<evidence type="ECO:0000313" key="7">
    <source>
        <dbReference type="Proteomes" id="UP000256485"/>
    </source>
</evidence>
<feature type="binding site" evidence="4">
    <location>
        <begin position="248"/>
        <end position="250"/>
    </location>
    <ligand>
        <name>acetyl-CoA</name>
        <dbReference type="ChEBI" id="CHEBI:57288"/>
        <label>2</label>
    </ligand>
</feature>
<evidence type="ECO:0000256" key="1">
    <source>
        <dbReference type="ARBA" id="ARBA00022679"/>
    </source>
</evidence>
<dbReference type="InterPro" id="IPR016181">
    <property type="entry name" value="Acyl_CoA_acyltransferase"/>
</dbReference>
<dbReference type="InterPro" id="IPR000182">
    <property type="entry name" value="GNAT_dom"/>
</dbReference>
<comment type="caution">
    <text evidence="6">The sequence shown here is derived from an EMBL/GenBank/DDBJ whole genome shotgun (WGS) entry which is preliminary data.</text>
</comment>
<dbReference type="InterPro" id="IPR017813">
    <property type="entry name" value="Mycothiol_AcTrfase"/>
</dbReference>
<comment type="similarity">
    <text evidence="4">Belongs to the acetyltransferase family. MshD subfamily.</text>
</comment>
<dbReference type="GO" id="GO:0035447">
    <property type="term" value="F:mycothiol synthase activity"/>
    <property type="evidence" value="ECO:0007669"/>
    <property type="project" value="UniProtKB-UniRule"/>
</dbReference>
<dbReference type="CDD" id="cd04301">
    <property type="entry name" value="NAT_SF"/>
    <property type="match status" value="2"/>
</dbReference>
<dbReference type="InterPro" id="IPR050832">
    <property type="entry name" value="Bact_Acetyltransf"/>
</dbReference>
<gene>
    <name evidence="4" type="primary">mshD</name>
    <name evidence="6" type="ORF">DFJ64_1538</name>
</gene>
<dbReference type="AlphaFoldDB" id="A0A3D9V344"/>
<organism evidence="6 7">
    <name type="scientific">Thermasporomyces composti</name>
    <dbReference type="NCBI Taxonomy" id="696763"/>
    <lineage>
        <taxon>Bacteria</taxon>
        <taxon>Bacillati</taxon>
        <taxon>Actinomycetota</taxon>
        <taxon>Actinomycetes</taxon>
        <taxon>Propionibacteriales</taxon>
        <taxon>Nocardioidaceae</taxon>
        <taxon>Thermasporomyces</taxon>
    </lineage>
</organism>
<dbReference type="Proteomes" id="UP000256485">
    <property type="component" value="Unassembled WGS sequence"/>
</dbReference>
<dbReference type="GO" id="GO:0010125">
    <property type="term" value="P:mycothiol biosynthetic process"/>
    <property type="evidence" value="ECO:0007669"/>
    <property type="project" value="UniProtKB-UniRule"/>
</dbReference>
<protein>
    <recommendedName>
        <fullName evidence="4">Mycothiol acetyltransferase</fullName>
        <shortName evidence="4">MSH acetyltransferase</shortName>
        <ecNumber evidence="4">2.3.1.189</ecNumber>
    </recommendedName>
    <alternativeName>
        <fullName evidence="4">Mycothiol synthase</fullName>
    </alternativeName>
</protein>
<keyword evidence="2 4" id="KW-0677">Repeat</keyword>
<dbReference type="Gene3D" id="3.40.630.30">
    <property type="match status" value="1"/>
</dbReference>
<feature type="binding site" evidence="4">
    <location>
        <begin position="255"/>
        <end position="261"/>
    </location>
    <ligand>
        <name>acetyl-CoA</name>
        <dbReference type="ChEBI" id="CHEBI:57288"/>
        <label>2</label>
    </ligand>
</feature>
<accession>A0A3D9V344</accession>
<feature type="domain" description="N-acetyltransferase" evidence="5">
    <location>
        <begin position="4"/>
        <end position="150"/>
    </location>
</feature>
<feature type="binding site" evidence="4">
    <location>
        <position position="189"/>
    </location>
    <ligand>
        <name>1D-myo-inositol 2-(L-cysteinylamino)-2-deoxy-alpha-D-glucopyranoside</name>
        <dbReference type="ChEBI" id="CHEBI:58887"/>
    </ligand>
</feature>
<dbReference type="HAMAP" id="MF_01698">
    <property type="entry name" value="MshD"/>
    <property type="match status" value="1"/>
</dbReference>
<sequence length="314" mass="34146">MDRPAIRVAERLSPEERAAVERLNQAAARADGVPALDEAATLRLRSQGTSTHLLTDHLAAETGAHLTGYARIDPADDGTRPADATADVVVHPDARGRGLGRALVEEVLSRANGAPVRVWAHGSHPAAARLATATGFSPIRELWLMSHTAGDPDVDIRTPGGVSIRTFRPDQDEDAWLEANRAAFEHHPEQGRWTRADLDARMAERWFDPDGFFVAIRDGRLVGFHWTKVHDEPVRGIGPPPVGEIYVLGVVPEAQGLGLAKALAVTGLRHLRDRGVRNVVLFVEASNPAAIGLYTKLGFRHVGTDVMYRHPGHR</sequence>
<feature type="domain" description="N-acetyltransferase" evidence="5">
    <location>
        <begin position="162"/>
        <end position="314"/>
    </location>
</feature>
<dbReference type="OrthoDB" id="3208058at2"/>
<keyword evidence="3 4" id="KW-0012">Acyltransferase</keyword>
<evidence type="ECO:0000313" key="6">
    <source>
        <dbReference type="EMBL" id="REF36138.1"/>
    </source>
</evidence>
<comment type="function">
    <text evidence="4">Catalyzes the transfer of acetyl from acetyl-CoA to desacetylmycothiol (Cys-GlcN-Ins) to form mycothiol.</text>
</comment>
<reference evidence="6 7" key="1">
    <citation type="submission" date="2018-08" db="EMBL/GenBank/DDBJ databases">
        <title>Sequencing the genomes of 1000 actinobacteria strains.</title>
        <authorList>
            <person name="Klenk H.-P."/>
        </authorList>
    </citation>
    <scope>NUCLEOTIDE SEQUENCE [LARGE SCALE GENOMIC DNA]</scope>
    <source>
        <strain evidence="6 7">DSM 22891</strain>
    </source>
</reference>
<feature type="binding site" evidence="4">
    <location>
        <position position="228"/>
    </location>
    <ligand>
        <name>1D-myo-inositol 2-(L-cysteinylamino)-2-deoxy-alpha-D-glucopyranoside</name>
        <dbReference type="ChEBI" id="CHEBI:58887"/>
    </ligand>
</feature>
<dbReference type="PROSITE" id="PS51186">
    <property type="entry name" value="GNAT"/>
    <property type="match status" value="2"/>
</dbReference>
<keyword evidence="7" id="KW-1185">Reference proteome</keyword>
<feature type="binding site" evidence="4">
    <location>
        <position position="244"/>
    </location>
    <ligand>
        <name>1D-myo-inositol 2-(L-cysteinylamino)-2-deoxy-alpha-D-glucopyranoside</name>
        <dbReference type="ChEBI" id="CHEBI:58887"/>
    </ligand>
</feature>
<dbReference type="SUPFAM" id="SSF55729">
    <property type="entry name" value="Acyl-CoA N-acyltransferases (Nat)"/>
    <property type="match status" value="1"/>
</dbReference>
<feature type="binding site" evidence="4">
    <location>
        <begin position="88"/>
        <end position="90"/>
    </location>
    <ligand>
        <name>acetyl-CoA</name>
        <dbReference type="ChEBI" id="CHEBI:57288"/>
        <label>1</label>
    </ligand>
</feature>